<keyword evidence="1" id="KW-1277">Toxin-antitoxin system</keyword>
<sequence>MSEKKGTSATRAKNKYNAKNYDRLYPYVKKGRKAVYEEAAQKSGMTLNEFMITAIEEKVQKVLEEE</sequence>
<protein>
    <submittedName>
        <fullName evidence="2">DUF1778 domain-containing protein</fullName>
    </submittedName>
</protein>
<name>A0ABS6E5R6_9FIRM</name>
<accession>A0ABS6E5R6</accession>
<evidence type="ECO:0000313" key="3">
    <source>
        <dbReference type="Proteomes" id="UP000749471"/>
    </source>
</evidence>
<comment type="caution">
    <text evidence="2">The sequence shown here is derived from an EMBL/GenBank/DDBJ whole genome shotgun (WGS) entry which is preliminary data.</text>
</comment>
<dbReference type="Proteomes" id="UP000749471">
    <property type="component" value="Unassembled WGS sequence"/>
</dbReference>
<dbReference type="Pfam" id="PF08681">
    <property type="entry name" value="TacA1"/>
    <property type="match status" value="1"/>
</dbReference>
<dbReference type="InterPro" id="IPR014795">
    <property type="entry name" value="TacA_1-like"/>
</dbReference>
<reference evidence="2 3" key="1">
    <citation type="submission" date="2021-06" db="EMBL/GenBank/DDBJ databases">
        <authorList>
            <person name="Sun Q."/>
            <person name="Li D."/>
        </authorList>
    </citation>
    <scope>NUCLEOTIDE SEQUENCE [LARGE SCALE GENOMIC DNA]</scope>
    <source>
        <strain evidence="2 3">MSJ-40</strain>
    </source>
</reference>
<evidence type="ECO:0000256" key="1">
    <source>
        <dbReference type="ARBA" id="ARBA00022649"/>
    </source>
</evidence>
<evidence type="ECO:0000313" key="2">
    <source>
        <dbReference type="EMBL" id="MBU5438269.1"/>
    </source>
</evidence>
<dbReference type="EMBL" id="JAHLPM010000007">
    <property type="protein sequence ID" value="MBU5438269.1"/>
    <property type="molecule type" value="Genomic_DNA"/>
</dbReference>
<keyword evidence="3" id="KW-1185">Reference proteome</keyword>
<gene>
    <name evidence="2" type="ORF">KQI42_09630</name>
</gene>
<organism evidence="2 3">
    <name type="scientific">Tissierella simiarum</name>
    <dbReference type="NCBI Taxonomy" id="2841534"/>
    <lineage>
        <taxon>Bacteria</taxon>
        <taxon>Bacillati</taxon>
        <taxon>Bacillota</taxon>
        <taxon>Tissierellia</taxon>
        <taxon>Tissierellales</taxon>
        <taxon>Tissierellaceae</taxon>
        <taxon>Tissierella</taxon>
    </lineage>
</organism>
<proteinExistence type="predicted"/>
<dbReference type="RefSeq" id="WP_216519238.1">
    <property type="nucleotide sequence ID" value="NZ_JAHLPM010000007.1"/>
</dbReference>